<evidence type="ECO:0000256" key="1">
    <source>
        <dbReference type="SAM" id="MobiDB-lite"/>
    </source>
</evidence>
<feature type="compositionally biased region" description="Low complexity" evidence="1">
    <location>
        <begin position="19"/>
        <end position="37"/>
    </location>
</feature>
<reference evidence="4" key="1">
    <citation type="journal article" date="2013" name="Nature">
        <title>Pan genome of the phytoplankton Emiliania underpins its global distribution.</title>
        <authorList>
            <person name="Read B.A."/>
            <person name="Kegel J."/>
            <person name="Klute M.J."/>
            <person name="Kuo A."/>
            <person name="Lefebvre S.C."/>
            <person name="Maumus F."/>
            <person name="Mayer C."/>
            <person name="Miller J."/>
            <person name="Monier A."/>
            <person name="Salamov A."/>
            <person name="Young J."/>
            <person name="Aguilar M."/>
            <person name="Claverie J.M."/>
            <person name="Frickenhaus S."/>
            <person name="Gonzalez K."/>
            <person name="Herman E.K."/>
            <person name="Lin Y.C."/>
            <person name="Napier J."/>
            <person name="Ogata H."/>
            <person name="Sarno A.F."/>
            <person name="Shmutz J."/>
            <person name="Schroeder D."/>
            <person name="de Vargas C."/>
            <person name="Verret F."/>
            <person name="von Dassow P."/>
            <person name="Valentin K."/>
            <person name="Van de Peer Y."/>
            <person name="Wheeler G."/>
            <person name="Dacks J.B."/>
            <person name="Delwiche C.F."/>
            <person name="Dyhrman S.T."/>
            <person name="Glockner G."/>
            <person name="John U."/>
            <person name="Richards T."/>
            <person name="Worden A.Z."/>
            <person name="Zhang X."/>
            <person name="Grigoriev I.V."/>
            <person name="Allen A.E."/>
            <person name="Bidle K."/>
            <person name="Borodovsky M."/>
            <person name="Bowler C."/>
            <person name="Brownlee C."/>
            <person name="Cock J.M."/>
            <person name="Elias M."/>
            <person name="Gladyshev V.N."/>
            <person name="Groth M."/>
            <person name="Guda C."/>
            <person name="Hadaegh A."/>
            <person name="Iglesias-Rodriguez M.D."/>
            <person name="Jenkins J."/>
            <person name="Jones B.M."/>
            <person name="Lawson T."/>
            <person name="Leese F."/>
            <person name="Lindquist E."/>
            <person name="Lobanov A."/>
            <person name="Lomsadze A."/>
            <person name="Malik S.B."/>
            <person name="Marsh M.E."/>
            <person name="Mackinder L."/>
            <person name="Mock T."/>
            <person name="Mueller-Roeber B."/>
            <person name="Pagarete A."/>
            <person name="Parker M."/>
            <person name="Probert I."/>
            <person name="Quesneville H."/>
            <person name="Raines C."/>
            <person name="Rensing S.A."/>
            <person name="Riano-Pachon D.M."/>
            <person name="Richier S."/>
            <person name="Rokitta S."/>
            <person name="Shiraiwa Y."/>
            <person name="Soanes D.M."/>
            <person name="van der Giezen M."/>
            <person name="Wahlund T.M."/>
            <person name="Williams B."/>
            <person name="Wilson W."/>
            <person name="Wolfe G."/>
            <person name="Wurch L.L."/>
        </authorList>
    </citation>
    <scope>NUCLEOTIDE SEQUENCE</scope>
</reference>
<evidence type="ECO:0000259" key="2">
    <source>
        <dbReference type="PROSITE" id="PS51335"/>
    </source>
</evidence>
<evidence type="ECO:0000313" key="4">
    <source>
        <dbReference type="Proteomes" id="UP000013827"/>
    </source>
</evidence>
<dbReference type="PANTHER" id="PTHR12771:SF56">
    <property type="entry name" value="CED-12"/>
    <property type="match status" value="1"/>
</dbReference>
<accession>A0A0D3JGV5</accession>
<dbReference type="PROSITE" id="PS51335">
    <property type="entry name" value="ELMO"/>
    <property type="match status" value="1"/>
</dbReference>
<dbReference type="PANTHER" id="PTHR12771">
    <property type="entry name" value="ENGULFMENT AND CELL MOTILITY"/>
    <property type="match status" value="1"/>
</dbReference>
<dbReference type="InterPro" id="IPR006816">
    <property type="entry name" value="ELMO_dom"/>
</dbReference>
<dbReference type="HOGENOM" id="CLU_901465_0_0_1"/>
<dbReference type="Proteomes" id="UP000013827">
    <property type="component" value="Unassembled WGS sequence"/>
</dbReference>
<protein>
    <recommendedName>
        <fullName evidence="2">ELMO domain-containing protein</fullName>
    </recommendedName>
</protein>
<keyword evidence="4" id="KW-1185">Reference proteome</keyword>
<dbReference type="GeneID" id="17268287"/>
<dbReference type="KEGG" id="ehx:EMIHUDRAFT_95381"/>
<dbReference type="PaxDb" id="2903-EOD22740"/>
<evidence type="ECO:0000313" key="3">
    <source>
        <dbReference type="EnsemblProtists" id="EOD22740"/>
    </source>
</evidence>
<dbReference type="Pfam" id="PF04727">
    <property type="entry name" value="ELMO_CED12"/>
    <property type="match status" value="1"/>
</dbReference>
<organism evidence="3 4">
    <name type="scientific">Emiliania huxleyi (strain CCMP1516)</name>
    <dbReference type="NCBI Taxonomy" id="280463"/>
    <lineage>
        <taxon>Eukaryota</taxon>
        <taxon>Haptista</taxon>
        <taxon>Haptophyta</taxon>
        <taxon>Prymnesiophyceae</taxon>
        <taxon>Isochrysidales</taxon>
        <taxon>Noelaerhabdaceae</taxon>
        <taxon>Emiliania</taxon>
    </lineage>
</organism>
<feature type="region of interest" description="Disordered" evidence="1">
    <location>
        <begin position="1"/>
        <end position="74"/>
    </location>
</feature>
<sequence>MSYQPLALASPGSGYVPFGASSPLAASPLGASPAKKAGSARRPLRPHNPPASLRWRSKKPAPRVARPADDQREASNQRLLRELRDDAAEQYEPSRHERLLRSIWERQRFGGEFRSVSPCWVTLGFQCEDPARDLRGCGALGLRQLLFFVERGGSAEVLAAAKFSHAPFPLAAASLSVTLALCSHLQLLPDGASSQPLCAAPTLRCFLRLAAELRPEAPLLDLLHAELLRSLGELWAEMQTAGLTLMHFPEALRHTHAHMAESLAGAAVPWQLSDVLQRLRGLGRDAADAVEHGAMADLCSGGVLSWIGL</sequence>
<reference evidence="3" key="2">
    <citation type="submission" date="2024-10" db="UniProtKB">
        <authorList>
            <consortium name="EnsemblProtists"/>
        </authorList>
    </citation>
    <scope>IDENTIFICATION</scope>
</reference>
<feature type="domain" description="ELMO" evidence="2">
    <location>
        <begin position="95"/>
        <end position="263"/>
    </location>
</feature>
<dbReference type="AlphaFoldDB" id="A0A0D3JGV5"/>
<proteinExistence type="predicted"/>
<dbReference type="EnsemblProtists" id="EOD22740">
    <property type="protein sequence ID" value="EOD22740"/>
    <property type="gene ID" value="EMIHUDRAFT_95381"/>
</dbReference>
<dbReference type="InterPro" id="IPR050868">
    <property type="entry name" value="ELMO_domain-containing"/>
</dbReference>
<name>A0A0D3JGV5_EMIH1</name>
<dbReference type="RefSeq" id="XP_005775169.1">
    <property type="nucleotide sequence ID" value="XM_005775112.1"/>
</dbReference>